<comment type="caution">
    <text evidence="1">The sequence shown here is derived from an EMBL/GenBank/DDBJ whole genome shotgun (WGS) entry which is preliminary data.</text>
</comment>
<dbReference type="Proteomes" id="UP000324222">
    <property type="component" value="Unassembled WGS sequence"/>
</dbReference>
<evidence type="ECO:0000313" key="1">
    <source>
        <dbReference type="EMBL" id="MPC36198.1"/>
    </source>
</evidence>
<protein>
    <submittedName>
        <fullName evidence="1">Uncharacterized protein</fullName>
    </submittedName>
</protein>
<gene>
    <name evidence="1" type="ORF">E2C01_029646</name>
</gene>
<reference evidence="1 2" key="1">
    <citation type="submission" date="2019-05" db="EMBL/GenBank/DDBJ databases">
        <title>Another draft genome of Portunus trituberculatus and its Hox gene families provides insights of decapod evolution.</title>
        <authorList>
            <person name="Jeong J.-H."/>
            <person name="Song I."/>
            <person name="Kim S."/>
            <person name="Choi T."/>
            <person name="Kim D."/>
            <person name="Ryu S."/>
            <person name="Kim W."/>
        </authorList>
    </citation>
    <scope>NUCLEOTIDE SEQUENCE [LARGE SCALE GENOMIC DNA]</scope>
    <source>
        <tissue evidence="1">Muscle</tissue>
    </source>
</reference>
<keyword evidence="2" id="KW-1185">Reference proteome</keyword>
<organism evidence="1 2">
    <name type="scientific">Portunus trituberculatus</name>
    <name type="common">Swimming crab</name>
    <name type="synonym">Neptunus trituberculatus</name>
    <dbReference type="NCBI Taxonomy" id="210409"/>
    <lineage>
        <taxon>Eukaryota</taxon>
        <taxon>Metazoa</taxon>
        <taxon>Ecdysozoa</taxon>
        <taxon>Arthropoda</taxon>
        <taxon>Crustacea</taxon>
        <taxon>Multicrustacea</taxon>
        <taxon>Malacostraca</taxon>
        <taxon>Eumalacostraca</taxon>
        <taxon>Eucarida</taxon>
        <taxon>Decapoda</taxon>
        <taxon>Pleocyemata</taxon>
        <taxon>Brachyura</taxon>
        <taxon>Eubrachyura</taxon>
        <taxon>Portunoidea</taxon>
        <taxon>Portunidae</taxon>
        <taxon>Portuninae</taxon>
        <taxon>Portunus</taxon>
    </lineage>
</organism>
<evidence type="ECO:0000313" key="2">
    <source>
        <dbReference type="Proteomes" id="UP000324222"/>
    </source>
</evidence>
<dbReference type="AlphaFoldDB" id="A0A5B7ESG5"/>
<name>A0A5B7ESG5_PORTR</name>
<dbReference type="EMBL" id="VSRR010003448">
    <property type="protein sequence ID" value="MPC36198.1"/>
    <property type="molecule type" value="Genomic_DNA"/>
</dbReference>
<sequence>MPPLVPLFVGVCSACSASVTTQHPPASTHPPNTPRHFLSAVAARGQDTHEAVFASLSPAL</sequence>
<proteinExistence type="predicted"/>
<accession>A0A5B7ESG5</accession>